<keyword evidence="4" id="KW-0472">Membrane</keyword>
<dbReference type="PANTHER" id="PTHR43630">
    <property type="entry name" value="POLY-BETA-1,6-N-ACETYL-D-GLUCOSAMINE SYNTHASE"/>
    <property type="match status" value="1"/>
</dbReference>
<dbReference type="PANTHER" id="PTHR43630:SF1">
    <property type="entry name" value="POLY-BETA-1,6-N-ACETYL-D-GLUCOSAMINE SYNTHASE"/>
    <property type="match status" value="1"/>
</dbReference>
<dbReference type="EMBL" id="DSYK01000698">
    <property type="protein sequence ID" value="HGS22956.1"/>
    <property type="molecule type" value="Genomic_DNA"/>
</dbReference>
<comment type="similarity">
    <text evidence="1">Belongs to the glycosyltransferase 2 family.</text>
</comment>
<evidence type="ECO:0000256" key="4">
    <source>
        <dbReference type="SAM" id="Phobius"/>
    </source>
</evidence>
<keyword evidence="4" id="KW-0812">Transmembrane</keyword>
<evidence type="ECO:0000256" key="3">
    <source>
        <dbReference type="ARBA" id="ARBA00022679"/>
    </source>
</evidence>
<evidence type="ECO:0000313" key="6">
    <source>
        <dbReference type="EMBL" id="HGS22956.1"/>
    </source>
</evidence>
<keyword evidence="3" id="KW-0808">Transferase</keyword>
<dbReference type="InterPro" id="IPR029044">
    <property type="entry name" value="Nucleotide-diphossugar_trans"/>
</dbReference>
<proteinExistence type="inferred from homology"/>
<sequence length="279" mass="32885">MTGFIEILPEDEAHPFWFQQILNCEYLEYLTVFGIGRSYQSLFRSIYTLSGAFTAFRREALAATLLYNAETVSEDTDLTFQLYERTPSFRVANFPDVRIYVQPITSLAALYSQRVRWQRGQLEVSALHKKLIRQRASSLLGFSPARTLLVDHTLSFPRLVWMFFLPILMTFGYSLSLLVAAYLFMYLFYLMLETTWAGAAYAFADDQTRTHVRRIWPSVFLMPLYRVMIFFFRFSGFLIALTEPGTWRITSPLWQIQAGLMDLRLRWRLFLRSLRRQEE</sequence>
<keyword evidence="2" id="KW-0328">Glycosyltransferase</keyword>
<gene>
    <name evidence="6" type="ORF">ENT37_13965</name>
</gene>
<dbReference type="Pfam" id="PF13632">
    <property type="entry name" value="Glyco_trans_2_3"/>
    <property type="match status" value="1"/>
</dbReference>
<keyword evidence="4" id="KW-1133">Transmembrane helix</keyword>
<dbReference type="SUPFAM" id="SSF53448">
    <property type="entry name" value="Nucleotide-diphospho-sugar transferases"/>
    <property type="match status" value="1"/>
</dbReference>
<feature type="transmembrane region" description="Helical" evidence="4">
    <location>
        <begin position="186"/>
        <end position="204"/>
    </location>
</feature>
<dbReference type="InterPro" id="IPR001173">
    <property type="entry name" value="Glyco_trans_2-like"/>
</dbReference>
<name>A0A7C4KJG7_9CHLR</name>
<comment type="caution">
    <text evidence="6">The sequence shown here is derived from an EMBL/GenBank/DDBJ whole genome shotgun (WGS) entry which is preliminary data.</text>
</comment>
<reference evidence="6" key="1">
    <citation type="journal article" date="2020" name="mSystems">
        <title>Genome- and Community-Level Interaction Insights into Carbon Utilization and Element Cycling Functions of Hydrothermarchaeota in Hydrothermal Sediment.</title>
        <authorList>
            <person name="Zhou Z."/>
            <person name="Liu Y."/>
            <person name="Xu W."/>
            <person name="Pan J."/>
            <person name="Luo Z.H."/>
            <person name="Li M."/>
        </authorList>
    </citation>
    <scope>NUCLEOTIDE SEQUENCE [LARGE SCALE GENOMIC DNA]</scope>
    <source>
        <strain evidence="6">SpSt-573</strain>
    </source>
</reference>
<evidence type="ECO:0000259" key="5">
    <source>
        <dbReference type="Pfam" id="PF13632"/>
    </source>
</evidence>
<feature type="domain" description="Glycosyltransferase 2-like" evidence="5">
    <location>
        <begin position="37"/>
        <end position="190"/>
    </location>
</feature>
<protein>
    <recommendedName>
        <fullName evidence="5">Glycosyltransferase 2-like domain-containing protein</fullName>
    </recommendedName>
</protein>
<dbReference type="GO" id="GO:0016757">
    <property type="term" value="F:glycosyltransferase activity"/>
    <property type="evidence" value="ECO:0007669"/>
    <property type="project" value="UniProtKB-KW"/>
</dbReference>
<feature type="transmembrane region" description="Helical" evidence="4">
    <location>
        <begin position="224"/>
        <end position="242"/>
    </location>
</feature>
<organism evidence="6">
    <name type="scientific">Anaerolinea thermolimosa</name>
    <dbReference type="NCBI Taxonomy" id="229919"/>
    <lineage>
        <taxon>Bacteria</taxon>
        <taxon>Bacillati</taxon>
        <taxon>Chloroflexota</taxon>
        <taxon>Anaerolineae</taxon>
        <taxon>Anaerolineales</taxon>
        <taxon>Anaerolineaceae</taxon>
        <taxon>Anaerolinea</taxon>
    </lineage>
</organism>
<accession>A0A7C4KJG7</accession>
<feature type="transmembrane region" description="Helical" evidence="4">
    <location>
        <begin position="159"/>
        <end position="180"/>
    </location>
</feature>
<dbReference type="AlphaFoldDB" id="A0A7C4KJG7"/>
<evidence type="ECO:0000256" key="2">
    <source>
        <dbReference type="ARBA" id="ARBA00022676"/>
    </source>
</evidence>
<evidence type="ECO:0000256" key="1">
    <source>
        <dbReference type="ARBA" id="ARBA00006739"/>
    </source>
</evidence>